<evidence type="ECO:0000256" key="1">
    <source>
        <dbReference type="HAMAP-Rule" id="MF_00111"/>
    </source>
</evidence>
<evidence type="ECO:0000259" key="2">
    <source>
        <dbReference type="Pfam" id="PF00275"/>
    </source>
</evidence>
<comment type="caution">
    <text evidence="3">The sequence shown here is derived from an EMBL/GenBank/DDBJ whole genome shotgun (WGS) entry which is preliminary data.</text>
</comment>
<reference evidence="3 4" key="1">
    <citation type="submission" date="2021-04" db="EMBL/GenBank/DDBJ databases">
        <authorList>
            <person name="Pira H."/>
            <person name="Risdian C."/>
            <person name="Wink J."/>
        </authorList>
    </citation>
    <scope>NUCLEOTIDE SEQUENCE [LARGE SCALE GENOMIC DNA]</scope>
    <source>
        <strain evidence="3 4">WHA3</strain>
    </source>
</reference>
<gene>
    <name evidence="1 3" type="primary">murA</name>
    <name evidence="3" type="ORF">KCG44_02925</name>
</gene>
<keyword evidence="1" id="KW-0670">Pyruvate</keyword>
<dbReference type="EMBL" id="JAGSPA010000001">
    <property type="protein sequence ID" value="MBV7255734.1"/>
    <property type="molecule type" value="Genomic_DNA"/>
</dbReference>
<comment type="subcellular location">
    <subcellularLocation>
        <location evidence="1">Cytoplasm</location>
    </subcellularLocation>
</comment>
<evidence type="ECO:0000313" key="4">
    <source>
        <dbReference type="Proteomes" id="UP000722336"/>
    </source>
</evidence>
<keyword evidence="1" id="KW-0961">Cell wall biogenesis/degradation</keyword>
<accession>A0ABS6SBD9</accession>
<dbReference type="Proteomes" id="UP000722336">
    <property type="component" value="Unassembled WGS sequence"/>
</dbReference>
<feature type="binding site" evidence="1">
    <location>
        <position position="99"/>
    </location>
    <ligand>
        <name>UDP-N-acetyl-alpha-D-glucosamine</name>
        <dbReference type="ChEBI" id="CHEBI:57705"/>
    </ligand>
</feature>
<protein>
    <recommendedName>
        <fullName evidence="1">UDP-N-acetylglucosamine 1-carboxyvinyltransferase</fullName>
        <ecNumber evidence="1">2.5.1.7</ecNumber>
    </recommendedName>
    <alternativeName>
        <fullName evidence="1">Enoylpyruvate transferase</fullName>
    </alternativeName>
    <alternativeName>
        <fullName evidence="1">UDP-N-acetylglucosamine enolpyruvyl transferase</fullName>
        <shortName evidence="1">EPT</shortName>
    </alternativeName>
</protein>
<comment type="similarity">
    <text evidence="1">Belongs to the EPSP synthase family. MurA subfamily.</text>
</comment>
<organism evidence="3 4">
    <name type="scientific">Pacificimonas pallii</name>
    <dbReference type="NCBI Taxonomy" id="2827236"/>
    <lineage>
        <taxon>Bacteria</taxon>
        <taxon>Pseudomonadati</taxon>
        <taxon>Pseudomonadota</taxon>
        <taxon>Alphaproteobacteria</taxon>
        <taxon>Sphingomonadales</taxon>
        <taxon>Sphingosinicellaceae</taxon>
        <taxon>Pacificimonas</taxon>
    </lineage>
</organism>
<comment type="catalytic activity">
    <reaction evidence="1">
        <text>phosphoenolpyruvate + UDP-N-acetyl-alpha-D-glucosamine = UDP-N-acetyl-3-O-(1-carboxyvinyl)-alpha-D-glucosamine + phosphate</text>
        <dbReference type="Rhea" id="RHEA:18681"/>
        <dbReference type="ChEBI" id="CHEBI:43474"/>
        <dbReference type="ChEBI" id="CHEBI:57705"/>
        <dbReference type="ChEBI" id="CHEBI:58702"/>
        <dbReference type="ChEBI" id="CHEBI:68483"/>
        <dbReference type="EC" id="2.5.1.7"/>
    </reaction>
</comment>
<feature type="binding site" evidence="1">
    <location>
        <begin position="22"/>
        <end position="23"/>
    </location>
    <ligand>
        <name>phosphoenolpyruvate</name>
        <dbReference type="ChEBI" id="CHEBI:58702"/>
    </ligand>
</feature>
<dbReference type="Pfam" id="PF00275">
    <property type="entry name" value="EPSP_synthase"/>
    <property type="match status" value="1"/>
</dbReference>
<dbReference type="HAMAP" id="MF_00111">
    <property type="entry name" value="MurA"/>
    <property type="match status" value="1"/>
</dbReference>
<dbReference type="InterPro" id="IPR050068">
    <property type="entry name" value="MurA_subfamily"/>
</dbReference>
<keyword evidence="1" id="KW-0963">Cytoplasm</keyword>
<dbReference type="InterPro" id="IPR005750">
    <property type="entry name" value="UDP_GlcNAc_COvinyl_MurA"/>
</dbReference>
<dbReference type="PANTHER" id="PTHR43783:SF1">
    <property type="entry name" value="UDP-N-ACETYLGLUCOSAMINE 1-CARBOXYVINYLTRANSFERASE"/>
    <property type="match status" value="1"/>
</dbReference>
<dbReference type="NCBIfam" id="NF006873">
    <property type="entry name" value="PRK09369.1"/>
    <property type="match status" value="1"/>
</dbReference>
<feature type="binding site" evidence="1">
    <location>
        <position position="312"/>
    </location>
    <ligand>
        <name>UDP-N-acetyl-alpha-D-glucosamine</name>
        <dbReference type="ChEBI" id="CHEBI:57705"/>
    </ligand>
</feature>
<comment type="pathway">
    <text evidence="1">Cell wall biogenesis; peptidoglycan biosynthesis.</text>
</comment>
<feature type="binding site" evidence="1">
    <location>
        <position position="334"/>
    </location>
    <ligand>
        <name>UDP-N-acetyl-alpha-D-glucosamine</name>
        <dbReference type="ChEBI" id="CHEBI:57705"/>
    </ligand>
</feature>
<feature type="binding site" evidence="1">
    <location>
        <begin position="128"/>
        <end position="132"/>
    </location>
    <ligand>
        <name>UDP-N-acetyl-alpha-D-glucosamine</name>
        <dbReference type="ChEBI" id="CHEBI:57705"/>
    </ligand>
</feature>
<comment type="function">
    <text evidence="1">Cell wall formation. Adds enolpyruvyl to UDP-N-acetylglucosamine.</text>
</comment>
<keyword evidence="1" id="KW-0131">Cell cycle</keyword>
<evidence type="ECO:0000313" key="3">
    <source>
        <dbReference type="EMBL" id="MBV7255734.1"/>
    </source>
</evidence>
<keyword evidence="4" id="KW-1185">Reference proteome</keyword>
<name>A0ABS6SBD9_9SPHN</name>
<proteinExistence type="inferred from homology"/>
<dbReference type="CDD" id="cd01555">
    <property type="entry name" value="UdpNAET"/>
    <property type="match status" value="1"/>
</dbReference>
<dbReference type="EC" id="2.5.1.7" evidence="1"/>
<dbReference type="NCBIfam" id="TIGR01072">
    <property type="entry name" value="murA"/>
    <property type="match status" value="1"/>
</dbReference>
<sequence>MDKIIIRGGNRLSGRIQISGAKNAALTLIPAALLTEEPLTLRNLPRLADVDTFGHLVNQLGVSTEIEGKRPEVFGRVMTLKAGRITSTEAPADINRKMRASILVLGPLLARMGHARVPLPGGCQIGARPIDLHLKAMEALGADIEIGAHFVTATAKDGLKGGLVKFPTVSVGATENALMAAVLAHGETIIENAAQEPEITDLAQCLIGMGAKISGVGTATLTIKGVTSLHGDTYSVMSDRIEAGSYACAAAITGGDVELVGAQPETFEAVIEKLRAAGVSIEPTEDGMRVRCDGDIQPLTIETQPFPDFPTDMQAQMMAMLTLAKGTSVLTETIFENRFMHAGELERMGAQVEVAGRTATVRGVDALNGAPVMATDLRASMSLIIAGLAARGETQVLRVHHLDRGYERLEEKLSAVGADIERASGD</sequence>
<keyword evidence="1 3" id="KW-0808">Transferase</keyword>
<feature type="domain" description="Enolpyruvate transferase" evidence="2">
    <location>
        <begin position="7"/>
        <end position="413"/>
    </location>
</feature>
<feature type="modified residue" description="2-(S-cysteinyl)pyruvic acid O-phosphothioketal" evidence="1">
    <location>
        <position position="123"/>
    </location>
</feature>
<keyword evidence="1" id="KW-0133">Cell shape</keyword>
<dbReference type="PANTHER" id="PTHR43783">
    <property type="entry name" value="UDP-N-ACETYLGLUCOSAMINE 1-CARBOXYVINYLTRANSFERASE"/>
    <property type="match status" value="1"/>
</dbReference>
<dbReference type="GO" id="GO:0008760">
    <property type="term" value="F:UDP-N-acetylglucosamine 1-carboxyvinyltransferase activity"/>
    <property type="evidence" value="ECO:0007669"/>
    <property type="project" value="UniProtKB-EC"/>
</dbReference>
<keyword evidence="1" id="KW-0132">Cell division</keyword>
<dbReference type="RefSeq" id="WP_218444095.1">
    <property type="nucleotide sequence ID" value="NZ_JAGSPA010000001.1"/>
</dbReference>
<dbReference type="InterPro" id="IPR001986">
    <property type="entry name" value="Enolpyruvate_Tfrase_dom"/>
</dbReference>
<comment type="caution">
    <text evidence="1">Lacks conserved residue(s) required for the propagation of feature annotation.</text>
</comment>
<feature type="active site" description="Proton donor" evidence="1">
    <location>
        <position position="123"/>
    </location>
</feature>
<keyword evidence="1" id="KW-0573">Peptidoglycan synthesis</keyword>